<reference evidence="1 2" key="1">
    <citation type="submission" date="2023-05" db="EMBL/GenBank/DDBJ databases">
        <title>Actinoplanes sp. NEAU-A12 genome sequencing.</title>
        <authorList>
            <person name="Wang Z.-S."/>
        </authorList>
    </citation>
    <scope>NUCLEOTIDE SEQUENCE [LARGE SCALE GENOMIC DNA]</scope>
    <source>
        <strain evidence="1 2">NEAU-A12</strain>
    </source>
</reference>
<dbReference type="EMBL" id="JASCTH010000001">
    <property type="protein sequence ID" value="MDI6097243.1"/>
    <property type="molecule type" value="Genomic_DNA"/>
</dbReference>
<evidence type="ECO:0000313" key="2">
    <source>
        <dbReference type="Proteomes" id="UP001241758"/>
    </source>
</evidence>
<proteinExistence type="predicted"/>
<dbReference type="RefSeq" id="WP_282756527.1">
    <property type="nucleotide sequence ID" value="NZ_JASCTH010000001.1"/>
</dbReference>
<evidence type="ECO:0000313" key="1">
    <source>
        <dbReference type="EMBL" id="MDI6097243.1"/>
    </source>
</evidence>
<dbReference type="InterPro" id="IPR027417">
    <property type="entry name" value="P-loop_NTPase"/>
</dbReference>
<name>A0ABT6WBZ1_9ACTN</name>
<evidence type="ECO:0008006" key="3">
    <source>
        <dbReference type="Google" id="ProtNLM"/>
    </source>
</evidence>
<protein>
    <recommendedName>
        <fullName evidence="3">Helicase C-terminal domain-containing protein</fullName>
    </recommendedName>
</protein>
<dbReference type="Gene3D" id="3.40.50.300">
    <property type="entry name" value="P-loop containing nucleotide triphosphate hydrolases"/>
    <property type="match status" value="1"/>
</dbReference>
<gene>
    <name evidence="1" type="ORF">QLQ12_01290</name>
</gene>
<dbReference type="CDD" id="cd18785">
    <property type="entry name" value="SF2_C"/>
    <property type="match status" value="1"/>
</dbReference>
<keyword evidence="2" id="KW-1185">Reference proteome</keyword>
<dbReference type="Proteomes" id="UP001241758">
    <property type="component" value="Unassembled WGS sequence"/>
</dbReference>
<organism evidence="1 2">
    <name type="scientific">Actinoplanes sandaracinus</name>
    <dbReference type="NCBI Taxonomy" id="3045177"/>
    <lineage>
        <taxon>Bacteria</taxon>
        <taxon>Bacillati</taxon>
        <taxon>Actinomycetota</taxon>
        <taxon>Actinomycetes</taxon>
        <taxon>Micromonosporales</taxon>
        <taxon>Micromonosporaceae</taxon>
        <taxon>Actinoplanes</taxon>
    </lineage>
</organism>
<accession>A0ABT6WBZ1</accession>
<comment type="caution">
    <text evidence="1">The sequence shown here is derived from an EMBL/GenBank/DDBJ whole genome shotgun (WGS) entry which is preliminary data.</text>
</comment>
<sequence>MSWSTSWQRVNGDDGQVVRIVQRPAHVHLACEPQSSGSLSSAAGEAPKVVLCPARVPSLSDAELDALVAEAVVDCYDEHEQLSGLFAMIEGDLAVPFEAEVLGVAVVVRKVDLRSSGIVASCHREAKVGDGILVIGTTPFIGEGFDAPVLDTLFLAGPISFDGLLVQCAGRVIRAASGKDVAEVHDYHDPATPILAVSLQRRMPGYRALGFVRP</sequence>